<dbReference type="InterPro" id="IPR007390">
    <property type="entry name" value="Spore_V_R"/>
</dbReference>
<dbReference type="InterPro" id="IPR056174">
    <property type="entry name" value="SpoVR_N"/>
</dbReference>
<dbReference type="Proteomes" id="UP000024284">
    <property type="component" value="Unassembled WGS sequence"/>
</dbReference>
<dbReference type="PATRIC" id="fig|1219045.3.peg.1202"/>
<name>A0A086PC68_SPHHM</name>
<dbReference type="Pfam" id="PF24755">
    <property type="entry name" value="SpoVR_C"/>
    <property type="match status" value="1"/>
</dbReference>
<organism evidence="3 4">
    <name type="scientific">Sphingobium herbicidovorans (strain ATCC 700291 / DSM 11019 / CCUG 56400 / KCTC 2939 / LMG 18315 / NBRC 16415 / MH)</name>
    <name type="common">Sphingomonas herbicidovorans</name>
    <dbReference type="NCBI Taxonomy" id="1219045"/>
    <lineage>
        <taxon>Bacteria</taxon>
        <taxon>Pseudomonadati</taxon>
        <taxon>Pseudomonadota</taxon>
        <taxon>Alphaproteobacteria</taxon>
        <taxon>Sphingomonadales</taxon>
        <taxon>Sphingomonadaceae</taxon>
        <taxon>Sphingobium</taxon>
    </lineage>
</organism>
<protein>
    <submittedName>
        <fullName evidence="3">SpoVR family protein</fullName>
    </submittedName>
</protein>
<feature type="domain" description="SpoVR-like C-terminal" evidence="2">
    <location>
        <begin position="440"/>
        <end position="493"/>
    </location>
</feature>
<dbReference type="PANTHER" id="PTHR30029:SF2">
    <property type="entry name" value="STAGE V SPORULATION PROTEIN R"/>
    <property type="match status" value="1"/>
</dbReference>
<comment type="caution">
    <text evidence="3">The sequence shown here is derived from an EMBL/GenBank/DDBJ whole genome shotgun (WGS) entry which is preliminary data.</text>
</comment>
<reference evidence="3" key="1">
    <citation type="submission" date="2014-08" db="EMBL/GenBank/DDBJ databases">
        <title>Draft genome sequences of Sphingobium herbicidovorans.</title>
        <authorList>
            <person name="Gan H.M."/>
            <person name="Gan H.Y."/>
            <person name="Savka M.A."/>
        </authorList>
    </citation>
    <scope>NUCLEOTIDE SEQUENCE [LARGE SCALE GENOMIC DNA]</scope>
    <source>
        <strain evidence="3">NBRC 16415</strain>
    </source>
</reference>
<accession>A0A086PC68</accession>
<dbReference type="RefSeq" id="WP_037463471.1">
    <property type="nucleotide sequence ID" value="NZ_BCZD01000022.1"/>
</dbReference>
<dbReference type="NCBIfam" id="NF008737">
    <property type="entry name" value="PRK11767.1"/>
    <property type="match status" value="1"/>
</dbReference>
<dbReference type="OrthoDB" id="9784270at2"/>
<proteinExistence type="predicted"/>
<dbReference type="InterPro" id="IPR057270">
    <property type="entry name" value="Ycgb-like"/>
</dbReference>
<feature type="domain" description="SpoVR protein-like N-terminal" evidence="1">
    <location>
        <begin position="15"/>
        <end position="436"/>
    </location>
</feature>
<dbReference type="EMBL" id="JFZA02000007">
    <property type="protein sequence ID" value="KFG90986.1"/>
    <property type="molecule type" value="Genomic_DNA"/>
</dbReference>
<keyword evidence="4" id="KW-1185">Reference proteome</keyword>
<sequence length="513" mass="59521">MTGALAPAPLFTGSDWDFSLINRIYETVEPIALQEMKLNIYPNQIEIISAEQMLDAYSSIGMPLFYKHWSFGKQFVTNEMLYRKGLRGLAYELVINSDPCINYLMQENSATMQTLVIAHAAFGHNHFFKNNYVFKQWTDAEGILDYLEFAKRYIAQCEERHGQLAVERVLDAAHALMNQGVHRYPRVRPRDMKEEAEREAERQAYRDRIYDDLWRTVPVGAKAASVPSDQRRAALGLPQENILYFLEKTGPRLESWQREILRIVRLIAQYFYPQRQTKAMNEGCATYTHYRIMTILHDRGWLTDGAFMEFIQSHTNVVYQPTFDSGHFGGFNPYALGFGIMSDIERICMDPTDEDRDWFGDIAGARDPVEVLKDIWANYRDESFVSQFLSPHLIRQWRLFQLLDRESEPDLRVEAIHDERGYRRIRRALAREHDIARQEPDIQVVDVDLAGDRTLMLEHAVTDGVVLDASDAAMVLQSLANLWGYEVALSEVDVESRKELKNHRCHPQPEWIG</sequence>
<dbReference type="STRING" id="76947.GCA_002080435_03429"/>
<dbReference type="AlphaFoldDB" id="A0A086PC68"/>
<evidence type="ECO:0000313" key="4">
    <source>
        <dbReference type="Proteomes" id="UP000024284"/>
    </source>
</evidence>
<evidence type="ECO:0000313" key="3">
    <source>
        <dbReference type="EMBL" id="KFG90986.1"/>
    </source>
</evidence>
<gene>
    <name evidence="3" type="ORF">BV98_001179</name>
</gene>
<evidence type="ECO:0000259" key="2">
    <source>
        <dbReference type="Pfam" id="PF24755"/>
    </source>
</evidence>
<evidence type="ECO:0000259" key="1">
    <source>
        <dbReference type="Pfam" id="PF04293"/>
    </source>
</evidence>
<dbReference type="InterPro" id="IPR057008">
    <property type="entry name" value="SpoVR-like_C"/>
</dbReference>
<dbReference type="PANTHER" id="PTHR30029">
    <property type="entry name" value="STAGE V SPORULATION PROTEIN R"/>
    <property type="match status" value="1"/>
</dbReference>
<dbReference type="eggNOG" id="COG2719">
    <property type="taxonomic scope" value="Bacteria"/>
</dbReference>
<dbReference type="Pfam" id="PF04293">
    <property type="entry name" value="SpoVR"/>
    <property type="match status" value="1"/>
</dbReference>